<dbReference type="GO" id="GO:0003723">
    <property type="term" value="F:RNA binding"/>
    <property type="evidence" value="ECO:0007669"/>
    <property type="project" value="UniProtKB-KW"/>
</dbReference>
<dbReference type="Gene3D" id="3.30.2350.10">
    <property type="entry name" value="Pseudouridine synthase"/>
    <property type="match status" value="1"/>
</dbReference>
<evidence type="ECO:0000313" key="9">
    <source>
        <dbReference type="Proteomes" id="UP000886833"/>
    </source>
</evidence>
<dbReference type="Gene3D" id="3.10.290.10">
    <property type="entry name" value="RNA-binding S4 domain"/>
    <property type="match status" value="1"/>
</dbReference>
<comment type="caution">
    <text evidence="8">The sequence shown here is derived from an EMBL/GenBank/DDBJ whole genome shotgun (WGS) entry which is preliminary data.</text>
</comment>
<dbReference type="InterPro" id="IPR050188">
    <property type="entry name" value="RluA_PseudoU_synthase"/>
</dbReference>
<dbReference type="CDD" id="cd00165">
    <property type="entry name" value="S4"/>
    <property type="match status" value="1"/>
</dbReference>
<dbReference type="AlphaFoldDB" id="A0A9D1G9Q6"/>
<organism evidence="8 9">
    <name type="scientific">Candidatus Onthousia faecipullorum</name>
    <dbReference type="NCBI Taxonomy" id="2840887"/>
    <lineage>
        <taxon>Bacteria</taxon>
        <taxon>Bacillati</taxon>
        <taxon>Bacillota</taxon>
        <taxon>Bacilli</taxon>
        <taxon>Candidatus Onthousia</taxon>
    </lineage>
</organism>
<evidence type="ECO:0000313" key="8">
    <source>
        <dbReference type="EMBL" id="HIT36978.1"/>
    </source>
</evidence>
<dbReference type="InterPro" id="IPR002942">
    <property type="entry name" value="S4_RNA-bd"/>
</dbReference>
<dbReference type="NCBIfam" id="TIGR00005">
    <property type="entry name" value="rluA_subfam"/>
    <property type="match status" value="1"/>
</dbReference>
<dbReference type="InterPro" id="IPR036986">
    <property type="entry name" value="S4_RNA-bd_sf"/>
</dbReference>
<feature type="domain" description="RNA-binding S4" evidence="7">
    <location>
        <begin position="10"/>
        <end position="69"/>
    </location>
</feature>
<gene>
    <name evidence="8" type="ORF">IAB59_00685</name>
</gene>
<accession>A0A9D1G9Q6</accession>
<evidence type="ECO:0000256" key="1">
    <source>
        <dbReference type="ARBA" id="ARBA00000073"/>
    </source>
</evidence>
<reference evidence="8" key="2">
    <citation type="journal article" date="2021" name="PeerJ">
        <title>Extensive microbial diversity within the chicken gut microbiome revealed by metagenomics and culture.</title>
        <authorList>
            <person name="Gilroy R."/>
            <person name="Ravi A."/>
            <person name="Getino M."/>
            <person name="Pursley I."/>
            <person name="Horton D.L."/>
            <person name="Alikhan N.F."/>
            <person name="Baker D."/>
            <person name="Gharbi K."/>
            <person name="Hall N."/>
            <person name="Watson M."/>
            <person name="Adriaenssens E.M."/>
            <person name="Foster-Nyarko E."/>
            <person name="Jarju S."/>
            <person name="Secka A."/>
            <person name="Antonio M."/>
            <person name="Oren A."/>
            <person name="Chaudhuri R.R."/>
            <person name="La Ragione R."/>
            <person name="Hildebrand F."/>
            <person name="Pallen M.J."/>
        </authorList>
    </citation>
    <scope>NUCLEOTIDE SEQUENCE</scope>
    <source>
        <strain evidence="8">CHK195-26880</strain>
    </source>
</reference>
<comment type="catalytic activity">
    <reaction evidence="1 6">
        <text>a uridine in RNA = a pseudouridine in RNA</text>
        <dbReference type="Rhea" id="RHEA:48348"/>
        <dbReference type="Rhea" id="RHEA-COMP:12068"/>
        <dbReference type="Rhea" id="RHEA-COMP:12069"/>
        <dbReference type="ChEBI" id="CHEBI:65314"/>
        <dbReference type="ChEBI" id="CHEBI:65315"/>
    </reaction>
</comment>
<dbReference type="InterPro" id="IPR020103">
    <property type="entry name" value="PsdUridine_synth_cat_dom_sf"/>
</dbReference>
<evidence type="ECO:0000259" key="7">
    <source>
        <dbReference type="SMART" id="SM00363"/>
    </source>
</evidence>
<sequence length="299" mass="33872">MTLEVNSEGVRLDSYIASNSDLSRSRVSKLISDNKVLVNGKEKNASYKVKLGDVIEVSLEDEIDLDNLEPTNIPLDIVYEDEYLMIINKESGLVVHPAPGHVTDTLVNALIYHSKVSKDGTFRPGIVHRLDKDTSGLMVVAKDAKTMELLSDMIKNKKIERHYLAIVDGVILHETGTIDAPIGRDEVNRQKMAVTSHNSKEAITNFRVLKRFKNNTLIECILETGRTHQIRVHLNYIKHPVSNDPLYGNHKNTTSFGQMLHSKSIRFIHPMTGKELYFEQVPPHEFLDYLKSLESENNE</sequence>
<dbReference type="EC" id="5.4.99.-" evidence="6"/>
<dbReference type="InterPro" id="IPR006225">
    <property type="entry name" value="PsdUridine_synth_RluC/D"/>
</dbReference>
<keyword evidence="5" id="KW-0694">RNA-binding</keyword>
<dbReference type="GO" id="GO:0000455">
    <property type="term" value="P:enzyme-directed rRNA pseudouridine synthesis"/>
    <property type="evidence" value="ECO:0007669"/>
    <property type="project" value="TreeGrafter"/>
</dbReference>
<dbReference type="GO" id="GO:0120159">
    <property type="term" value="F:rRNA pseudouridine synthase activity"/>
    <property type="evidence" value="ECO:0007669"/>
    <property type="project" value="UniProtKB-ARBA"/>
</dbReference>
<dbReference type="Pfam" id="PF01479">
    <property type="entry name" value="S4"/>
    <property type="match status" value="1"/>
</dbReference>
<comment type="function">
    <text evidence="6">Responsible for synthesis of pseudouridine from uracil.</text>
</comment>
<reference evidence="8" key="1">
    <citation type="submission" date="2020-10" db="EMBL/GenBank/DDBJ databases">
        <authorList>
            <person name="Gilroy R."/>
        </authorList>
    </citation>
    <scope>NUCLEOTIDE SEQUENCE</scope>
    <source>
        <strain evidence="8">CHK195-26880</strain>
    </source>
</reference>
<dbReference type="SMART" id="SM00363">
    <property type="entry name" value="S4"/>
    <property type="match status" value="1"/>
</dbReference>
<protein>
    <recommendedName>
        <fullName evidence="6">Pseudouridine synthase</fullName>
        <ecNumber evidence="6">5.4.99.-</ecNumber>
    </recommendedName>
</protein>
<evidence type="ECO:0000256" key="2">
    <source>
        <dbReference type="ARBA" id="ARBA00010876"/>
    </source>
</evidence>
<dbReference type="SUPFAM" id="SSF55174">
    <property type="entry name" value="Alpha-L RNA-binding motif"/>
    <property type="match status" value="1"/>
</dbReference>
<dbReference type="InterPro" id="IPR006145">
    <property type="entry name" value="PsdUridine_synth_RsuA/RluA"/>
</dbReference>
<comment type="similarity">
    <text evidence="2 6">Belongs to the pseudouridine synthase RluA family.</text>
</comment>
<evidence type="ECO:0000256" key="6">
    <source>
        <dbReference type="RuleBase" id="RU362028"/>
    </source>
</evidence>
<dbReference type="Pfam" id="PF00849">
    <property type="entry name" value="PseudoU_synth_2"/>
    <property type="match status" value="1"/>
</dbReference>
<dbReference type="CDD" id="cd02869">
    <property type="entry name" value="PseudoU_synth_RluA_like"/>
    <property type="match status" value="1"/>
</dbReference>
<dbReference type="Proteomes" id="UP000886833">
    <property type="component" value="Unassembled WGS sequence"/>
</dbReference>
<dbReference type="PROSITE" id="PS01129">
    <property type="entry name" value="PSI_RLU"/>
    <property type="match status" value="1"/>
</dbReference>
<proteinExistence type="inferred from homology"/>
<evidence type="ECO:0000256" key="5">
    <source>
        <dbReference type="PROSITE-ProRule" id="PRU00182"/>
    </source>
</evidence>
<name>A0A9D1G9Q6_9FIRM</name>
<evidence type="ECO:0000256" key="4">
    <source>
        <dbReference type="PIRSR" id="PIRSR606225-1"/>
    </source>
</evidence>
<dbReference type="SUPFAM" id="SSF55120">
    <property type="entry name" value="Pseudouridine synthase"/>
    <property type="match status" value="1"/>
</dbReference>
<dbReference type="EMBL" id="DVKQ01000007">
    <property type="protein sequence ID" value="HIT36978.1"/>
    <property type="molecule type" value="Genomic_DNA"/>
</dbReference>
<evidence type="ECO:0000256" key="3">
    <source>
        <dbReference type="ARBA" id="ARBA00023235"/>
    </source>
</evidence>
<dbReference type="PANTHER" id="PTHR21600:SF44">
    <property type="entry name" value="RIBOSOMAL LARGE SUBUNIT PSEUDOURIDINE SYNTHASE D"/>
    <property type="match status" value="1"/>
</dbReference>
<dbReference type="InterPro" id="IPR006224">
    <property type="entry name" value="PsdUridine_synth_RluA-like_CS"/>
</dbReference>
<keyword evidence="3 6" id="KW-0413">Isomerase</keyword>
<dbReference type="PANTHER" id="PTHR21600">
    <property type="entry name" value="MITOCHONDRIAL RNA PSEUDOURIDINE SYNTHASE"/>
    <property type="match status" value="1"/>
</dbReference>
<feature type="active site" evidence="4">
    <location>
        <position position="131"/>
    </location>
</feature>
<dbReference type="PROSITE" id="PS50889">
    <property type="entry name" value="S4"/>
    <property type="match status" value="1"/>
</dbReference>